<dbReference type="Gene3D" id="3.50.50.60">
    <property type="entry name" value="FAD/NAD(P)-binding domain"/>
    <property type="match status" value="1"/>
</dbReference>
<dbReference type="InterPro" id="IPR057661">
    <property type="entry name" value="RsdA/BaiN/AoA(So)_Rossmann"/>
</dbReference>
<comment type="caution">
    <text evidence="6">The sequence shown here is derived from an EMBL/GenBank/DDBJ whole genome shotgun (WGS) entry which is preliminary data.</text>
</comment>
<evidence type="ECO:0000256" key="3">
    <source>
        <dbReference type="ARBA" id="ARBA00022827"/>
    </source>
</evidence>
<dbReference type="NCBIfam" id="TIGR00275">
    <property type="entry name" value="aminoacetone oxidase family FAD-binding enzyme"/>
    <property type="match status" value="1"/>
</dbReference>
<keyword evidence="7" id="KW-1185">Reference proteome</keyword>
<evidence type="ECO:0000259" key="5">
    <source>
        <dbReference type="Pfam" id="PF22780"/>
    </source>
</evidence>
<feature type="domain" description="RsdA/BaiN/AoA(So)-like insert" evidence="5">
    <location>
        <begin position="189"/>
        <end position="344"/>
    </location>
</feature>
<dbReference type="Gene3D" id="1.10.8.260">
    <property type="entry name" value="HI0933 insert domain-like"/>
    <property type="match status" value="1"/>
</dbReference>
<dbReference type="InterPro" id="IPR023166">
    <property type="entry name" value="BaiN-like_dom_sf"/>
</dbReference>
<dbReference type="SUPFAM" id="SSF160996">
    <property type="entry name" value="HI0933 insert domain-like"/>
    <property type="match status" value="1"/>
</dbReference>
<dbReference type="RefSeq" id="WP_324619783.1">
    <property type="nucleotide sequence ID" value="NZ_JAYKOT010000003.1"/>
</dbReference>
<keyword evidence="2" id="KW-0285">Flavoprotein</keyword>
<dbReference type="InterPro" id="IPR036188">
    <property type="entry name" value="FAD/NAD-bd_sf"/>
</dbReference>
<evidence type="ECO:0000313" key="7">
    <source>
        <dbReference type="Proteomes" id="UP001357733"/>
    </source>
</evidence>
<dbReference type="InterPro" id="IPR004792">
    <property type="entry name" value="BaiN-like"/>
</dbReference>
<evidence type="ECO:0000313" key="6">
    <source>
        <dbReference type="EMBL" id="MEB3429604.1"/>
    </source>
</evidence>
<gene>
    <name evidence="6" type="ORF">VLK81_06205</name>
</gene>
<name>A0AAW9MR47_9FIRM</name>
<dbReference type="PANTHER" id="PTHR42887">
    <property type="entry name" value="OS12G0638800 PROTEIN"/>
    <property type="match status" value="1"/>
</dbReference>
<dbReference type="AlphaFoldDB" id="A0AAW9MR47"/>
<protein>
    <submittedName>
        <fullName evidence="6">NAD(P)/FAD-dependent oxidoreductase</fullName>
    </submittedName>
</protein>
<dbReference type="PANTHER" id="PTHR42887:SF2">
    <property type="entry name" value="OS12G0638800 PROTEIN"/>
    <property type="match status" value="1"/>
</dbReference>
<dbReference type="Gene3D" id="2.40.30.10">
    <property type="entry name" value="Translation factors"/>
    <property type="match status" value="1"/>
</dbReference>
<dbReference type="Pfam" id="PF22780">
    <property type="entry name" value="HI0933_like_1st"/>
    <property type="match status" value="1"/>
</dbReference>
<dbReference type="EMBL" id="JAYKOT010000003">
    <property type="protein sequence ID" value="MEB3429604.1"/>
    <property type="molecule type" value="Genomic_DNA"/>
</dbReference>
<evidence type="ECO:0000256" key="2">
    <source>
        <dbReference type="ARBA" id="ARBA00022630"/>
    </source>
</evidence>
<dbReference type="Pfam" id="PF03486">
    <property type="entry name" value="HI0933_like"/>
    <property type="match status" value="1"/>
</dbReference>
<organism evidence="6 7">
    <name type="scientific">Citroniella saccharovorans</name>
    <dbReference type="NCBI Taxonomy" id="2053367"/>
    <lineage>
        <taxon>Bacteria</taxon>
        <taxon>Bacillati</taxon>
        <taxon>Bacillota</taxon>
        <taxon>Tissierellia</taxon>
        <taxon>Tissierellales</taxon>
        <taxon>Peptoniphilaceae</taxon>
        <taxon>Citroniella</taxon>
    </lineage>
</organism>
<dbReference type="SUPFAM" id="SSF51905">
    <property type="entry name" value="FAD/NAD(P)-binding domain"/>
    <property type="match status" value="1"/>
</dbReference>
<keyword evidence="3" id="KW-0274">FAD</keyword>
<dbReference type="Proteomes" id="UP001357733">
    <property type="component" value="Unassembled WGS sequence"/>
</dbReference>
<evidence type="ECO:0000259" key="4">
    <source>
        <dbReference type="Pfam" id="PF03486"/>
    </source>
</evidence>
<comment type="cofactor">
    <cofactor evidence="1">
        <name>FAD</name>
        <dbReference type="ChEBI" id="CHEBI:57692"/>
    </cofactor>
</comment>
<accession>A0AAW9MR47</accession>
<sequence>MKRLVIIGAGASGLFAASQLKNIDLEVIIVEKNNKTGKKLAITGKGRCNLTNHEDISNFFDKINTNKDFLYSSFYTFTNIDTENFFISKGLDLVVERGNRVFPKSQKASDVVDLLNREIICKNIKILLNKNVQSIKKENNKFLIKFLDDYIEADYIIIATGGMSYPTTGSTGDGFRFAKFFGHKIVDPRPALVPIEITNDFIKDLIGISLKNVNLTYYKDNKKVISEFGEMLFTHFGISGPIVLKICNYVNKGYFLLDLKPYFTEEELDKKLLSIFEEEKNKDLINGIKSITTLRIIPTLIRLSKIDPNKKIHQITKQERKRLVYFLKNLRLDVRGLRDIKEGIITKGGVCTDEIDPSTMESKLINNLFFIGEVIDVDANTGGYNLQIAFSTAYLASLCIKERLNEN</sequence>
<feature type="domain" description="RsdA/BaiN/AoA(So)-like Rossmann fold-like" evidence="4">
    <location>
        <begin position="3"/>
        <end position="397"/>
    </location>
</feature>
<dbReference type="InterPro" id="IPR055178">
    <property type="entry name" value="RsdA/BaiN/AoA(So)-like_dom"/>
</dbReference>
<reference evidence="6 7" key="1">
    <citation type="submission" date="2024-01" db="EMBL/GenBank/DDBJ databases">
        <title>Complete genome sequence of Citroniella saccharovorans strain M6.X9, isolated from human fecal sample.</title>
        <authorList>
            <person name="Cheng G."/>
            <person name="Westerholm M."/>
            <person name="Schnurer A."/>
        </authorList>
    </citation>
    <scope>NUCLEOTIDE SEQUENCE [LARGE SCALE GENOMIC DNA]</scope>
    <source>
        <strain evidence="6 7">DSM 29873</strain>
    </source>
</reference>
<evidence type="ECO:0000256" key="1">
    <source>
        <dbReference type="ARBA" id="ARBA00001974"/>
    </source>
</evidence>
<proteinExistence type="predicted"/>